<evidence type="ECO:0000313" key="2">
    <source>
        <dbReference type="Proteomes" id="UP000800038"/>
    </source>
</evidence>
<keyword evidence="2" id="KW-1185">Reference proteome</keyword>
<sequence length="188" mass="20673">MYYIPCSLSVVSAFTSVGWPCRLTFLAAFTSASSISRTRLLRTASYAFSFPFNTFFYSTASAVDTVFPKVGVSPVIEDHDCARSSFVRLYPISDACWILVAPFELHNVSSHGIHITSHSKFQTKPICPGLHTSLSSPSCTRTGDVLLCMSSTMDHFRGSSITPRIPHSLSATLRLVSTLVIFFSALWD</sequence>
<proteinExistence type="predicted"/>
<dbReference type="EMBL" id="ML976002">
    <property type="protein sequence ID" value="KAF1946647.1"/>
    <property type="molecule type" value="Genomic_DNA"/>
</dbReference>
<reference evidence="1" key="1">
    <citation type="journal article" date="2020" name="Stud. Mycol.">
        <title>101 Dothideomycetes genomes: a test case for predicting lifestyles and emergence of pathogens.</title>
        <authorList>
            <person name="Haridas S."/>
            <person name="Albert R."/>
            <person name="Binder M."/>
            <person name="Bloem J."/>
            <person name="Labutti K."/>
            <person name="Salamov A."/>
            <person name="Andreopoulos B."/>
            <person name="Baker S."/>
            <person name="Barry K."/>
            <person name="Bills G."/>
            <person name="Bluhm B."/>
            <person name="Cannon C."/>
            <person name="Castanera R."/>
            <person name="Culley D."/>
            <person name="Daum C."/>
            <person name="Ezra D."/>
            <person name="Gonzalez J."/>
            <person name="Henrissat B."/>
            <person name="Kuo A."/>
            <person name="Liang C."/>
            <person name="Lipzen A."/>
            <person name="Lutzoni F."/>
            <person name="Magnuson J."/>
            <person name="Mondo S."/>
            <person name="Nolan M."/>
            <person name="Ohm R."/>
            <person name="Pangilinan J."/>
            <person name="Park H.-J."/>
            <person name="Ramirez L."/>
            <person name="Alfaro M."/>
            <person name="Sun H."/>
            <person name="Tritt A."/>
            <person name="Yoshinaga Y."/>
            <person name="Zwiers L.-H."/>
            <person name="Turgeon B."/>
            <person name="Goodwin S."/>
            <person name="Spatafora J."/>
            <person name="Crous P."/>
            <person name="Grigoriev I."/>
        </authorList>
    </citation>
    <scope>NUCLEOTIDE SEQUENCE</scope>
    <source>
        <strain evidence="1">CBS 161.51</strain>
    </source>
</reference>
<protein>
    <submittedName>
        <fullName evidence="1">Uncharacterized protein</fullName>
    </submittedName>
</protein>
<dbReference type="AlphaFoldDB" id="A0A6A5TCL0"/>
<evidence type="ECO:0000313" key="1">
    <source>
        <dbReference type="EMBL" id="KAF1946647.1"/>
    </source>
</evidence>
<dbReference type="Proteomes" id="UP000800038">
    <property type="component" value="Unassembled WGS sequence"/>
</dbReference>
<organism evidence="1 2">
    <name type="scientific">Clathrospora elynae</name>
    <dbReference type="NCBI Taxonomy" id="706981"/>
    <lineage>
        <taxon>Eukaryota</taxon>
        <taxon>Fungi</taxon>
        <taxon>Dikarya</taxon>
        <taxon>Ascomycota</taxon>
        <taxon>Pezizomycotina</taxon>
        <taxon>Dothideomycetes</taxon>
        <taxon>Pleosporomycetidae</taxon>
        <taxon>Pleosporales</taxon>
        <taxon>Diademaceae</taxon>
        <taxon>Clathrospora</taxon>
    </lineage>
</organism>
<accession>A0A6A5TCL0</accession>
<name>A0A6A5TCL0_9PLEO</name>
<gene>
    <name evidence="1" type="ORF">EJ02DRAFT_216505</name>
</gene>